<evidence type="ECO:0000256" key="2">
    <source>
        <dbReference type="ARBA" id="ARBA00022692"/>
    </source>
</evidence>
<evidence type="ECO:0000256" key="7">
    <source>
        <dbReference type="SAM" id="Phobius"/>
    </source>
</evidence>
<dbReference type="SMART" id="SM00283">
    <property type="entry name" value="MA"/>
    <property type="match status" value="1"/>
</dbReference>
<comment type="subcellular location">
    <subcellularLocation>
        <location evidence="1">Membrane</location>
    </subcellularLocation>
</comment>
<dbReference type="GO" id="GO:0006935">
    <property type="term" value="P:chemotaxis"/>
    <property type="evidence" value="ECO:0007669"/>
    <property type="project" value="UniProtKB-ARBA"/>
</dbReference>
<keyword evidence="4 7" id="KW-0472">Membrane</keyword>
<dbReference type="GO" id="GO:0016020">
    <property type="term" value="C:membrane"/>
    <property type="evidence" value="ECO:0007669"/>
    <property type="project" value="UniProtKB-SubCell"/>
</dbReference>
<keyword evidence="10" id="KW-1185">Reference proteome</keyword>
<comment type="caution">
    <text evidence="9">The sequence shown here is derived from an EMBL/GenBank/DDBJ whole genome shotgun (WGS) entry which is preliminary data.</text>
</comment>
<dbReference type="Pfam" id="PF13682">
    <property type="entry name" value="CZB"/>
    <property type="match status" value="1"/>
</dbReference>
<dbReference type="RefSeq" id="WP_144571562.1">
    <property type="nucleotide sequence ID" value="NZ_VLKG01000006.1"/>
</dbReference>
<feature type="transmembrane region" description="Helical" evidence="7">
    <location>
        <begin position="21"/>
        <end position="41"/>
    </location>
</feature>
<dbReference type="Proteomes" id="UP000319627">
    <property type="component" value="Unassembled WGS sequence"/>
</dbReference>
<evidence type="ECO:0000256" key="5">
    <source>
        <dbReference type="ARBA" id="ARBA00023224"/>
    </source>
</evidence>
<dbReference type="InterPro" id="IPR004089">
    <property type="entry name" value="MCPsignal_dom"/>
</dbReference>
<dbReference type="InterPro" id="IPR025991">
    <property type="entry name" value="Chemoreceptor_zinc-bind_dom"/>
</dbReference>
<dbReference type="AlphaFoldDB" id="A0A562I1T2"/>
<dbReference type="Gene3D" id="1.20.120.1530">
    <property type="match status" value="1"/>
</dbReference>
<dbReference type="PANTHER" id="PTHR32089:SF41">
    <property type="entry name" value="METHYL-ACCEPTING CHEMOTAXIS PROTEIN"/>
    <property type="match status" value="1"/>
</dbReference>
<keyword evidence="5 6" id="KW-0807">Transducer</keyword>
<dbReference type="PANTHER" id="PTHR32089">
    <property type="entry name" value="METHYL-ACCEPTING CHEMOTAXIS PROTEIN MCPB"/>
    <property type="match status" value="1"/>
</dbReference>
<keyword evidence="2 7" id="KW-0812">Transmembrane</keyword>
<evidence type="ECO:0000256" key="3">
    <source>
        <dbReference type="ARBA" id="ARBA00022989"/>
    </source>
</evidence>
<gene>
    <name evidence="9" type="ORF">LX59_01854</name>
</gene>
<evidence type="ECO:0000313" key="10">
    <source>
        <dbReference type="Proteomes" id="UP000319627"/>
    </source>
</evidence>
<evidence type="ECO:0000256" key="4">
    <source>
        <dbReference type="ARBA" id="ARBA00023136"/>
    </source>
</evidence>
<dbReference type="Gene3D" id="6.10.250.3200">
    <property type="match status" value="1"/>
</dbReference>
<feature type="domain" description="Methyl-accepting transducer" evidence="8">
    <location>
        <begin position="190"/>
        <end position="402"/>
    </location>
</feature>
<accession>A0A562I1T2</accession>
<feature type="transmembrane region" description="Helical" evidence="7">
    <location>
        <begin position="47"/>
        <end position="65"/>
    </location>
</feature>
<proteinExistence type="predicted"/>
<reference evidence="9 10" key="1">
    <citation type="submission" date="2019-07" db="EMBL/GenBank/DDBJ databases">
        <title>Genomic Encyclopedia of Type Strains, Phase I: the one thousand microbial genomes (KMG-I) project.</title>
        <authorList>
            <person name="Kyrpides N."/>
        </authorList>
    </citation>
    <scope>NUCLEOTIDE SEQUENCE [LARGE SCALE GENOMIC DNA]</scope>
    <source>
        <strain evidence="9 10">DSM 375</strain>
    </source>
</reference>
<name>A0A562I1T2_9GAMM</name>
<dbReference type="Gene3D" id="1.20.120.30">
    <property type="entry name" value="Aspartate receptor, ligand-binding domain"/>
    <property type="match status" value="1"/>
</dbReference>
<dbReference type="GO" id="GO:0007165">
    <property type="term" value="P:signal transduction"/>
    <property type="evidence" value="ECO:0007669"/>
    <property type="project" value="UniProtKB-KW"/>
</dbReference>
<evidence type="ECO:0000259" key="8">
    <source>
        <dbReference type="PROSITE" id="PS50111"/>
    </source>
</evidence>
<evidence type="ECO:0000313" key="9">
    <source>
        <dbReference type="EMBL" id="TWH64912.1"/>
    </source>
</evidence>
<dbReference type="SUPFAM" id="SSF58104">
    <property type="entry name" value="Methyl-accepting chemotaxis protein (MCP) signaling domain"/>
    <property type="match status" value="1"/>
</dbReference>
<organism evidence="9 10">
    <name type="scientific">Azomonas agilis</name>
    <dbReference type="NCBI Taxonomy" id="116849"/>
    <lineage>
        <taxon>Bacteria</taxon>
        <taxon>Pseudomonadati</taxon>
        <taxon>Pseudomonadota</taxon>
        <taxon>Gammaproteobacteria</taxon>
        <taxon>Pseudomonadales</taxon>
        <taxon>Pseudomonadaceae</taxon>
        <taxon>Azomonas</taxon>
    </lineage>
</organism>
<sequence>MSAHQSQTQGVSAGAPFLATGIKILAVSMLAIAVLTTGIGIGLYDASFWWLLNPALMLIPLLILLQRAERVLLTLKVIFETVHEANTGAFDRRITNTKKLGEVGKIAWEINDFLDKVESYFKEVNSCFDNVAQGKYQRFAMLSGMPGLLRQSLVNINHSIQTMSRNVSLLAANEMHSALHSLNSRNLILNLRDTQTNLVQIGERMAQVESITLETGQAAQESRQGVQQIVSSLEVISRTIQTVTDAVAQLGQDSRKVQEALSIITDIADQTNLLALNAAIEAARAGDQGRGFAVVADEVKALSRRTKDAAIEVTSTINSFSSRVDDMVVQANHSNDSAQKVGEMISGFREQFDVFSGRSQQTSKLVTVAKDQALNALVKVDHIIYKQNGYVSLDTSIKQDEAVQAVGVTHHQCRLGKWYYEGAGSKTFSQTQGYKAMEAPHIRVHEAVQKAVGLRHEDWVHNASIKDEIIKAMSKAEEESYVLLKEMDAMLEEKHKRML</sequence>
<dbReference type="PROSITE" id="PS50111">
    <property type="entry name" value="CHEMOTAXIS_TRANSDUC_2"/>
    <property type="match status" value="1"/>
</dbReference>
<protein>
    <submittedName>
        <fullName evidence="9">Methyl-accepting chemotaxis protein</fullName>
    </submittedName>
</protein>
<keyword evidence="3 7" id="KW-1133">Transmembrane helix</keyword>
<dbReference type="OrthoDB" id="9808588at2"/>
<evidence type="ECO:0000256" key="1">
    <source>
        <dbReference type="ARBA" id="ARBA00004370"/>
    </source>
</evidence>
<dbReference type="EMBL" id="VLKG01000006">
    <property type="protein sequence ID" value="TWH64912.1"/>
    <property type="molecule type" value="Genomic_DNA"/>
</dbReference>
<dbReference type="Pfam" id="PF00015">
    <property type="entry name" value="MCPsignal"/>
    <property type="match status" value="1"/>
</dbReference>
<evidence type="ECO:0000256" key="6">
    <source>
        <dbReference type="PROSITE-ProRule" id="PRU00284"/>
    </source>
</evidence>